<keyword evidence="3 6" id="KW-0812">Transmembrane</keyword>
<feature type="domain" description="EamA" evidence="7">
    <location>
        <begin position="8"/>
        <end position="137"/>
    </location>
</feature>
<accession>A0A7Y9C5R2</accession>
<comment type="similarity">
    <text evidence="2">Belongs to the EamA transporter family.</text>
</comment>
<feature type="transmembrane region" description="Helical" evidence="6">
    <location>
        <begin position="215"/>
        <end position="236"/>
    </location>
</feature>
<evidence type="ECO:0000256" key="4">
    <source>
        <dbReference type="ARBA" id="ARBA00022989"/>
    </source>
</evidence>
<feature type="transmembrane region" description="Helical" evidence="6">
    <location>
        <begin position="123"/>
        <end position="139"/>
    </location>
</feature>
<comment type="caution">
    <text evidence="8">The sequence shown here is derived from an EMBL/GenBank/DDBJ whole genome shotgun (WGS) entry which is preliminary data.</text>
</comment>
<feature type="transmembrane region" description="Helical" evidence="6">
    <location>
        <begin position="151"/>
        <end position="169"/>
    </location>
</feature>
<feature type="transmembrane region" description="Helical" evidence="6">
    <location>
        <begin position="67"/>
        <end position="90"/>
    </location>
</feature>
<comment type="subcellular location">
    <subcellularLocation>
        <location evidence="1">Membrane</location>
        <topology evidence="1">Multi-pass membrane protein</topology>
    </subcellularLocation>
</comment>
<keyword evidence="4 6" id="KW-1133">Transmembrane helix</keyword>
<feature type="transmembrane region" description="Helical" evidence="6">
    <location>
        <begin position="243"/>
        <end position="262"/>
    </location>
</feature>
<feature type="transmembrane region" description="Helical" evidence="6">
    <location>
        <begin position="268"/>
        <end position="286"/>
    </location>
</feature>
<dbReference type="PANTHER" id="PTHR32322:SF2">
    <property type="entry name" value="EAMA DOMAIN-CONTAINING PROTEIN"/>
    <property type="match status" value="1"/>
</dbReference>
<reference evidence="8 9" key="1">
    <citation type="submission" date="2020-07" db="EMBL/GenBank/DDBJ databases">
        <authorList>
            <person name="Sun Q."/>
        </authorList>
    </citation>
    <scope>NUCLEOTIDE SEQUENCE [LARGE SCALE GENOMIC DNA]</scope>
    <source>
        <strain evidence="8 9">MAH-1</strain>
    </source>
</reference>
<sequence length="288" mass="31336">MGLNNNKIVFITILALIWGSSFILIKRGLVGLSPYELGSLRMIFASTFFLIVGFRSLTQIPLDKWKYVALTALFGSFMPAFLFAMAQTHISSTISGIMNAFTPLNTLLIGILFFVLDYKRTQIIGVTVGFAGCLLLILGGESSNAGNNNWYALLAFAGALSYGININLIKKYISDLPPMSIATGNLAVLILPALGILTFSGFFDHWHETKVLHSAGFVAILGIVGTGIANLLFYRLIKISTPVFASSVTYLIPIVAFFWGILDGETLNVWQILGALIVLVGVWLSSRK</sequence>
<dbReference type="AlphaFoldDB" id="A0A7Y9C5R2"/>
<feature type="transmembrane region" description="Helical" evidence="6">
    <location>
        <begin position="7"/>
        <end position="25"/>
    </location>
</feature>
<feature type="transmembrane region" description="Helical" evidence="6">
    <location>
        <begin position="37"/>
        <end position="55"/>
    </location>
</feature>
<evidence type="ECO:0000313" key="8">
    <source>
        <dbReference type="EMBL" id="NYA71551.1"/>
    </source>
</evidence>
<evidence type="ECO:0000313" key="9">
    <source>
        <dbReference type="Proteomes" id="UP000535020"/>
    </source>
</evidence>
<dbReference type="EMBL" id="JACBJI010000004">
    <property type="protein sequence ID" value="NYA71551.1"/>
    <property type="molecule type" value="Genomic_DNA"/>
</dbReference>
<gene>
    <name evidence="8" type="ORF">HZF10_11505</name>
</gene>
<organism evidence="8 9">
    <name type="scientific">Flavobacterium agri</name>
    <dbReference type="NCBI Taxonomy" id="2743471"/>
    <lineage>
        <taxon>Bacteria</taxon>
        <taxon>Pseudomonadati</taxon>
        <taxon>Bacteroidota</taxon>
        <taxon>Flavobacteriia</taxon>
        <taxon>Flavobacteriales</taxon>
        <taxon>Flavobacteriaceae</taxon>
        <taxon>Flavobacterium</taxon>
    </lineage>
</organism>
<dbReference type="GO" id="GO:0016020">
    <property type="term" value="C:membrane"/>
    <property type="evidence" value="ECO:0007669"/>
    <property type="project" value="UniProtKB-SubCell"/>
</dbReference>
<proteinExistence type="inferred from homology"/>
<dbReference type="InterPro" id="IPR050638">
    <property type="entry name" value="AA-Vitamin_Transporters"/>
</dbReference>
<feature type="transmembrane region" description="Helical" evidence="6">
    <location>
        <begin position="96"/>
        <end position="116"/>
    </location>
</feature>
<evidence type="ECO:0000256" key="6">
    <source>
        <dbReference type="SAM" id="Phobius"/>
    </source>
</evidence>
<evidence type="ECO:0000256" key="1">
    <source>
        <dbReference type="ARBA" id="ARBA00004141"/>
    </source>
</evidence>
<dbReference type="Proteomes" id="UP000535020">
    <property type="component" value="Unassembled WGS sequence"/>
</dbReference>
<keyword evidence="5 6" id="KW-0472">Membrane</keyword>
<dbReference type="InterPro" id="IPR000620">
    <property type="entry name" value="EamA_dom"/>
</dbReference>
<evidence type="ECO:0000256" key="5">
    <source>
        <dbReference type="ARBA" id="ARBA00023136"/>
    </source>
</evidence>
<dbReference type="SUPFAM" id="SSF103481">
    <property type="entry name" value="Multidrug resistance efflux transporter EmrE"/>
    <property type="match status" value="2"/>
</dbReference>
<dbReference type="InterPro" id="IPR037185">
    <property type="entry name" value="EmrE-like"/>
</dbReference>
<evidence type="ECO:0000259" key="7">
    <source>
        <dbReference type="Pfam" id="PF00892"/>
    </source>
</evidence>
<keyword evidence="9" id="KW-1185">Reference proteome</keyword>
<feature type="domain" description="EamA" evidence="7">
    <location>
        <begin position="150"/>
        <end position="286"/>
    </location>
</feature>
<evidence type="ECO:0000256" key="2">
    <source>
        <dbReference type="ARBA" id="ARBA00007362"/>
    </source>
</evidence>
<evidence type="ECO:0000256" key="3">
    <source>
        <dbReference type="ARBA" id="ARBA00022692"/>
    </source>
</evidence>
<dbReference type="PANTHER" id="PTHR32322">
    <property type="entry name" value="INNER MEMBRANE TRANSPORTER"/>
    <property type="match status" value="1"/>
</dbReference>
<name>A0A7Y9C5R2_9FLAO</name>
<dbReference type="Pfam" id="PF00892">
    <property type="entry name" value="EamA"/>
    <property type="match status" value="2"/>
</dbReference>
<protein>
    <submittedName>
        <fullName evidence="8">DMT family transporter</fullName>
    </submittedName>
</protein>
<feature type="transmembrane region" description="Helical" evidence="6">
    <location>
        <begin position="181"/>
        <end position="203"/>
    </location>
</feature>
<dbReference type="RefSeq" id="WP_176006351.1">
    <property type="nucleotide sequence ID" value="NZ_JABWMI010000011.1"/>
</dbReference>